<dbReference type="InterPro" id="IPR034804">
    <property type="entry name" value="SQR/QFR_C/D"/>
</dbReference>
<dbReference type="Gene3D" id="1.20.1300.10">
    <property type="entry name" value="Fumarate reductase/succinate dehydrogenase, transmembrane subunit"/>
    <property type="match status" value="1"/>
</dbReference>
<accession>A0AB94IFC6</accession>
<name>A0AB94IFC6_9GAMM</name>
<gene>
    <name evidence="6" type="ORF">O970_00080</name>
</gene>
<feature type="transmembrane region" description="Helical" evidence="5">
    <location>
        <begin position="70"/>
        <end position="91"/>
    </location>
</feature>
<dbReference type="Pfam" id="PF02300">
    <property type="entry name" value="Fumarate_red_C"/>
    <property type="match status" value="1"/>
</dbReference>
<dbReference type="RefSeq" id="WP_024495157.1">
    <property type="nucleotide sequence ID" value="NZ_AWGA01000005.1"/>
</dbReference>
<keyword evidence="3 5" id="KW-1133">Transmembrane helix</keyword>
<reference evidence="6 7" key="1">
    <citation type="journal article" date="2014" name="Appl. Environ. Microbiol.">
        <title>Genomic features of a bumble bee symbiont reflect its host environment.</title>
        <authorList>
            <person name="Martinson V.G."/>
            <person name="Magoc T."/>
            <person name="Koch H."/>
            <person name="Salzberg S.L."/>
            <person name="Moran N.A."/>
        </authorList>
    </citation>
    <scope>NUCLEOTIDE SEQUENCE [LARGE SCALE GENOMIC DNA]</scope>
    <source>
        <strain evidence="6 7">Bimp</strain>
    </source>
</reference>
<keyword evidence="1" id="KW-1003">Cell membrane</keyword>
<proteinExistence type="predicted"/>
<dbReference type="Proteomes" id="UP000506160">
    <property type="component" value="Unassembled WGS sequence"/>
</dbReference>
<evidence type="ECO:0000313" key="6">
    <source>
        <dbReference type="EMBL" id="TEA28214.1"/>
    </source>
</evidence>
<evidence type="ECO:0000256" key="2">
    <source>
        <dbReference type="ARBA" id="ARBA00022692"/>
    </source>
</evidence>
<evidence type="ECO:0000256" key="3">
    <source>
        <dbReference type="ARBA" id="ARBA00022989"/>
    </source>
</evidence>
<dbReference type="SUPFAM" id="SSF81343">
    <property type="entry name" value="Fumarate reductase respiratory complex transmembrane subunits"/>
    <property type="match status" value="1"/>
</dbReference>
<dbReference type="GO" id="GO:0016020">
    <property type="term" value="C:membrane"/>
    <property type="evidence" value="ECO:0007669"/>
    <property type="project" value="InterPro"/>
</dbReference>
<evidence type="ECO:0008006" key="8">
    <source>
        <dbReference type="Google" id="ProtNLM"/>
    </source>
</evidence>
<keyword evidence="4 5" id="KW-0472">Membrane</keyword>
<protein>
    <recommendedName>
        <fullName evidence="8">Succinate dehydrogenase hydrophobic membrane anchor subunit</fullName>
    </recommendedName>
</protein>
<evidence type="ECO:0000313" key="7">
    <source>
        <dbReference type="Proteomes" id="UP000506160"/>
    </source>
</evidence>
<sequence length="131" mass="15145">MKDLNNSPIAATQPIGKLSMCNRLWLHRTDIIRATTALFMLWFSLQLMYGMVCITTDEFYRFFYFLRKPIVIAFNAMTLLSAVLHTIYCFYRMAKLGRSMFNNNVMVGVIILMLLLLTLVLSKQLLASFSV</sequence>
<evidence type="ECO:0000256" key="4">
    <source>
        <dbReference type="ARBA" id="ARBA00023136"/>
    </source>
</evidence>
<dbReference type="EMBL" id="AWGA01000005">
    <property type="protein sequence ID" value="TEA28214.1"/>
    <property type="molecule type" value="Genomic_DNA"/>
</dbReference>
<organism evidence="6 7">
    <name type="scientific">Candidatus Schmidhempelia bombi str. Bimp</name>
    <dbReference type="NCBI Taxonomy" id="1387197"/>
    <lineage>
        <taxon>Bacteria</taxon>
        <taxon>Pseudomonadati</taxon>
        <taxon>Pseudomonadota</taxon>
        <taxon>Gammaproteobacteria</taxon>
        <taxon>Orbales</taxon>
        <taxon>Orbaceae</taxon>
        <taxon>Candidatus Schmidhempelia</taxon>
    </lineage>
</organism>
<dbReference type="InterPro" id="IPR003510">
    <property type="entry name" value="Fumarate_red_C"/>
</dbReference>
<dbReference type="AlphaFoldDB" id="A0AB94IFC6"/>
<keyword evidence="7" id="KW-1185">Reference proteome</keyword>
<keyword evidence="2 5" id="KW-0812">Transmembrane</keyword>
<feature type="transmembrane region" description="Helical" evidence="5">
    <location>
        <begin position="103"/>
        <end position="121"/>
    </location>
</feature>
<evidence type="ECO:0000256" key="5">
    <source>
        <dbReference type="SAM" id="Phobius"/>
    </source>
</evidence>
<comment type="caution">
    <text evidence="6">The sequence shown here is derived from an EMBL/GenBank/DDBJ whole genome shotgun (WGS) entry which is preliminary data.</text>
</comment>
<feature type="transmembrane region" description="Helical" evidence="5">
    <location>
        <begin position="31"/>
        <end position="50"/>
    </location>
</feature>
<evidence type="ECO:0000256" key="1">
    <source>
        <dbReference type="ARBA" id="ARBA00022475"/>
    </source>
</evidence>